<dbReference type="InterPro" id="IPR006054">
    <property type="entry name" value="DnaQ"/>
</dbReference>
<evidence type="ECO:0000259" key="1">
    <source>
        <dbReference type="SMART" id="SM00479"/>
    </source>
</evidence>
<dbReference type="AlphaFoldDB" id="A0A6J7DG33"/>
<dbReference type="SMART" id="SM00479">
    <property type="entry name" value="EXOIII"/>
    <property type="match status" value="1"/>
</dbReference>
<dbReference type="InterPro" id="IPR012337">
    <property type="entry name" value="RNaseH-like_sf"/>
</dbReference>
<dbReference type="Gene3D" id="3.30.420.10">
    <property type="entry name" value="Ribonuclease H-like superfamily/Ribonuclease H"/>
    <property type="match status" value="1"/>
</dbReference>
<dbReference type="PANTHER" id="PTHR30231:SF41">
    <property type="entry name" value="DNA POLYMERASE III SUBUNIT EPSILON"/>
    <property type="match status" value="1"/>
</dbReference>
<dbReference type="EMBL" id="CAFBLH010000023">
    <property type="protein sequence ID" value="CAB4868248.1"/>
    <property type="molecule type" value="Genomic_DNA"/>
</dbReference>
<dbReference type="GO" id="GO:0008408">
    <property type="term" value="F:3'-5' exonuclease activity"/>
    <property type="evidence" value="ECO:0007669"/>
    <property type="project" value="TreeGrafter"/>
</dbReference>
<dbReference type="PANTHER" id="PTHR30231">
    <property type="entry name" value="DNA POLYMERASE III SUBUNIT EPSILON"/>
    <property type="match status" value="1"/>
</dbReference>
<organism evidence="2">
    <name type="scientific">freshwater metagenome</name>
    <dbReference type="NCBI Taxonomy" id="449393"/>
    <lineage>
        <taxon>unclassified sequences</taxon>
        <taxon>metagenomes</taxon>
        <taxon>ecological metagenomes</taxon>
    </lineage>
</organism>
<sequence>MDIEIDDVQSWQPSIQEFARPLSESVFVVLDLETSGGSLKIGAAITEIGAVKVRGGIVIGEFQSLVNPGTPIPDYITELTGISDAMIQDSPSIEKLLPSFFEFLGPVTENILVAHNASFDLGFLKAAAVQHGYMWPQYKVFDTVRLARSVLSLDDVSDCKLSTLSAFFGTQTSPNHRALDDARATVEVLHGVFERFGSYGVTTVDDVEKFTKKVTRLRQ</sequence>
<proteinExistence type="predicted"/>
<gene>
    <name evidence="2" type="ORF">UFOPK3342_00823</name>
</gene>
<dbReference type="SUPFAM" id="SSF53098">
    <property type="entry name" value="Ribonuclease H-like"/>
    <property type="match status" value="1"/>
</dbReference>
<dbReference type="InterPro" id="IPR036397">
    <property type="entry name" value="RNaseH_sf"/>
</dbReference>
<reference evidence="2" key="1">
    <citation type="submission" date="2020-05" db="EMBL/GenBank/DDBJ databases">
        <authorList>
            <person name="Chiriac C."/>
            <person name="Salcher M."/>
            <person name="Ghai R."/>
            <person name="Kavagutti S V."/>
        </authorList>
    </citation>
    <scope>NUCLEOTIDE SEQUENCE</scope>
</reference>
<accession>A0A6J7DG33</accession>
<feature type="domain" description="Exonuclease" evidence="1">
    <location>
        <begin position="26"/>
        <end position="198"/>
    </location>
</feature>
<dbReference type="InterPro" id="IPR013520">
    <property type="entry name" value="Ribonucl_H"/>
</dbReference>
<dbReference type="GO" id="GO:0003887">
    <property type="term" value="F:DNA-directed DNA polymerase activity"/>
    <property type="evidence" value="ECO:0007669"/>
    <property type="project" value="InterPro"/>
</dbReference>
<dbReference type="GO" id="GO:0045004">
    <property type="term" value="P:DNA replication proofreading"/>
    <property type="evidence" value="ECO:0007669"/>
    <property type="project" value="TreeGrafter"/>
</dbReference>
<dbReference type="NCBIfam" id="TIGR00573">
    <property type="entry name" value="dnaq"/>
    <property type="match status" value="1"/>
</dbReference>
<dbReference type="CDD" id="cd06127">
    <property type="entry name" value="DEDDh"/>
    <property type="match status" value="1"/>
</dbReference>
<protein>
    <submittedName>
        <fullName evidence="2">Unannotated protein</fullName>
    </submittedName>
</protein>
<dbReference type="GO" id="GO:0005829">
    <property type="term" value="C:cytosol"/>
    <property type="evidence" value="ECO:0007669"/>
    <property type="project" value="TreeGrafter"/>
</dbReference>
<dbReference type="Pfam" id="PF00929">
    <property type="entry name" value="RNase_T"/>
    <property type="match status" value="1"/>
</dbReference>
<dbReference type="FunFam" id="3.30.420.10:FF:000045">
    <property type="entry name" value="3'-5' exonuclease DinG"/>
    <property type="match status" value="1"/>
</dbReference>
<name>A0A6J7DG33_9ZZZZ</name>
<dbReference type="GO" id="GO:0003677">
    <property type="term" value="F:DNA binding"/>
    <property type="evidence" value="ECO:0007669"/>
    <property type="project" value="InterPro"/>
</dbReference>
<evidence type="ECO:0000313" key="2">
    <source>
        <dbReference type="EMBL" id="CAB4868248.1"/>
    </source>
</evidence>